<evidence type="ECO:0000313" key="6">
    <source>
        <dbReference type="Proteomes" id="UP000053664"/>
    </source>
</evidence>
<organism evidence="5 6">
    <name type="scientific">Pseudozyma flocculosa PF-1</name>
    <dbReference type="NCBI Taxonomy" id="1277687"/>
    <lineage>
        <taxon>Eukaryota</taxon>
        <taxon>Fungi</taxon>
        <taxon>Dikarya</taxon>
        <taxon>Basidiomycota</taxon>
        <taxon>Ustilaginomycotina</taxon>
        <taxon>Ustilaginomycetes</taxon>
        <taxon>Ustilaginales</taxon>
        <taxon>Ustilaginaceae</taxon>
        <taxon>Pseudozyma</taxon>
    </lineage>
</organism>
<dbReference type="GO" id="GO:0034063">
    <property type="term" value="P:stress granule assembly"/>
    <property type="evidence" value="ECO:0007669"/>
    <property type="project" value="TreeGrafter"/>
</dbReference>
<dbReference type="PROSITE" id="PS50102">
    <property type="entry name" value="RRM"/>
    <property type="match status" value="3"/>
</dbReference>
<dbReference type="EMBL" id="KE361635">
    <property type="protein sequence ID" value="EPQ28277.1"/>
    <property type="molecule type" value="Genomic_DNA"/>
</dbReference>
<dbReference type="RefSeq" id="XP_007879819.1">
    <property type="nucleotide sequence ID" value="XM_007881628.1"/>
</dbReference>
<dbReference type="AlphaFoldDB" id="A0A061H5S5"/>
<name>A0A061H5S5_9BASI</name>
<feature type="compositionally biased region" description="Polar residues" evidence="3">
    <location>
        <begin position="1"/>
        <end position="12"/>
    </location>
</feature>
<dbReference type="eggNOG" id="KOG0148">
    <property type="taxonomic scope" value="Eukaryota"/>
</dbReference>
<feature type="domain" description="RRM" evidence="4">
    <location>
        <begin position="338"/>
        <end position="412"/>
    </location>
</feature>
<dbReference type="GeneID" id="19318211"/>
<feature type="domain" description="RRM" evidence="4">
    <location>
        <begin position="133"/>
        <end position="211"/>
    </location>
</feature>
<dbReference type="InterPro" id="IPR050825">
    <property type="entry name" value="RBM42_RBP45_47-like"/>
</dbReference>
<dbReference type="Proteomes" id="UP000053664">
    <property type="component" value="Unassembled WGS sequence"/>
</dbReference>
<dbReference type="GO" id="GO:0010494">
    <property type="term" value="C:cytoplasmic stress granule"/>
    <property type="evidence" value="ECO:0007669"/>
    <property type="project" value="TreeGrafter"/>
</dbReference>
<feature type="domain" description="RRM" evidence="4">
    <location>
        <begin position="33"/>
        <end position="112"/>
    </location>
</feature>
<dbReference type="GO" id="GO:0000184">
    <property type="term" value="P:nuclear-transcribed mRNA catabolic process, nonsense-mediated decay"/>
    <property type="evidence" value="ECO:0007669"/>
    <property type="project" value="TreeGrafter"/>
</dbReference>
<dbReference type="KEGG" id="pfp:PFL1_04104"/>
<dbReference type="PANTHER" id="PTHR47640:SF5">
    <property type="entry name" value="RRM DOMAIN-CONTAINING PROTEIN"/>
    <property type="match status" value="1"/>
</dbReference>
<dbReference type="InterPro" id="IPR000504">
    <property type="entry name" value="RRM_dom"/>
</dbReference>
<dbReference type="InterPro" id="IPR035979">
    <property type="entry name" value="RBD_domain_sf"/>
</dbReference>
<dbReference type="GO" id="GO:0003729">
    <property type="term" value="F:mRNA binding"/>
    <property type="evidence" value="ECO:0007669"/>
    <property type="project" value="InterPro"/>
</dbReference>
<dbReference type="InterPro" id="IPR012677">
    <property type="entry name" value="Nucleotide-bd_a/b_plait_sf"/>
</dbReference>
<keyword evidence="1 2" id="KW-0694">RNA-binding</keyword>
<reference evidence="5 6" key="1">
    <citation type="journal article" date="2013" name="Plant Cell">
        <title>The transition from a phytopathogenic smut ancestor to an anamorphic biocontrol agent deciphered by comparative whole-genome analysis.</title>
        <authorList>
            <person name="Lefebvre F."/>
            <person name="Joly D.L."/>
            <person name="Labbe C."/>
            <person name="Teichmann B."/>
            <person name="Linning R."/>
            <person name="Belzile F."/>
            <person name="Bakkeren G."/>
            <person name="Belanger R.R."/>
        </authorList>
    </citation>
    <scope>NUCLEOTIDE SEQUENCE [LARGE SCALE GENOMIC DNA]</scope>
    <source>
        <strain evidence="5 6">PF-1</strain>
    </source>
</reference>
<proteinExistence type="predicted"/>
<evidence type="ECO:0000256" key="3">
    <source>
        <dbReference type="SAM" id="MobiDB-lite"/>
    </source>
</evidence>
<evidence type="ECO:0000313" key="5">
    <source>
        <dbReference type="EMBL" id="EPQ28277.1"/>
    </source>
</evidence>
<gene>
    <name evidence="5" type="ORF">PFL1_04104</name>
</gene>
<accession>A0A061H5S5</accession>
<dbReference type="eggNOG" id="KOG0118">
    <property type="taxonomic scope" value="Eukaryota"/>
</dbReference>
<dbReference type="OrthoDB" id="8093034at2759"/>
<dbReference type="Gene3D" id="3.30.70.330">
    <property type="match status" value="3"/>
</dbReference>
<dbReference type="HOGENOM" id="CLU_025000_4_0_1"/>
<dbReference type="Pfam" id="PF00076">
    <property type="entry name" value="RRM_1"/>
    <property type="match status" value="3"/>
</dbReference>
<dbReference type="SUPFAM" id="SSF54928">
    <property type="entry name" value="RNA-binding domain, RBD"/>
    <property type="match status" value="3"/>
</dbReference>
<sequence length="484" mass="50721">MSVPAASSTSITPEMASGSLHHAAAAQPGTPRPYLYVGNLSPRVTDTMLHEIFSVAGPVQSVKIIPDRSFTQGGLSYGFVEYVDMRSAEAAVQTLDGRNIFDSEITVKWAKQSHHPSLQSAEHSEREEGTGNYHVFVGDLSQDVTDAVLRQAFSGFPSLADVRVMFDMVTGKSRGYGFVSFTTKADAEQSIATMNGEWLAGRAIRLNWAHAKSQGGIRVSSAATNTTTHPVIFGTAGMGMGMAMPMAGGIGMAMPNGRQAMLGMPGMAGPMIRMAPGVAMPIQAFSPAVLGNVTTTTNGNGHGTLHINGGAIALQQQQQLGQPLSYEQVLAATPPNVTTVYLGNLAPFTTQNDLMTLMAPFGFVIEVRIQADRGYAFVKLDSHEHAANAVYSLGANGCSVHGRPVKVSWGKERNESASNTAVIAANAAIGGSVNGQNGGYGNMGYGVQPAAQSYGFNAVNNNTTGSNHAHGSAFPQPTLPNMTG</sequence>
<evidence type="ECO:0000256" key="1">
    <source>
        <dbReference type="ARBA" id="ARBA00022884"/>
    </source>
</evidence>
<evidence type="ECO:0000259" key="4">
    <source>
        <dbReference type="PROSITE" id="PS50102"/>
    </source>
</evidence>
<dbReference type="GO" id="GO:0043488">
    <property type="term" value="P:regulation of mRNA stability"/>
    <property type="evidence" value="ECO:0007669"/>
    <property type="project" value="TreeGrafter"/>
</dbReference>
<dbReference type="SMART" id="SM00360">
    <property type="entry name" value="RRM"/>
    <property type="match status" value="3"/>
</dbReference>
<feature type="region of interest" description="Disordered" evidence="3">
    <location>
        <begin position="1"/>
        <end position="25"/>
    </location>
</feature>
<protein>
    <recommendedName>
        <fullName evidence="4">RRM domain-containing protein</fullName>
    </recommendedName>
</protein>
<evidence type="ECO:0000256" key="2">
    <source>
        <dbReference type="PROSITE-ProRule" id="PRU00176"/>
    </source>
</evidence>
<dbReference type="PANTHER" id="PTHR47640">
    <property type="entry name" value="TRNA SELENOCYSTEINE 1-ASSOCIATED PROTEIN 1-RELATED-RELATED"/>
    <property type="match status" value="1"/>
</dbReference>